<dbReference type="EMBL" id="RSCD01000008">
    <property type="protein sequence ID" value="RSH91182.1"/>
    <property type="molecule type" value="Genomic_DNA"/>
</dbReference>
<dbReference type="OrthoDB" id="10339405at2759"/>
<protein>
    <submittedName>
        <fullName evidence="2">Uncharacterized protein</fullName>
    </submittedName>
</protein>
<dbReference type="Proteomes" id="UP000279259">
    <property type="component" value="Unassembled WGS sequence"/>
</dbReference>
<evidence type="ECO:0000313" key="2">
    <source>
        <dbReference type="EMBL" id="RSH91182.1"/>
    </source>
</evidence>
<keyword evidence="3" id="KW-1185">Reference proteome</keyword>
<feature type="region of interest" description="Disordered" evidence="1">
    <location>
        <begin position="399"/>
        <end position="455"/>
    </location>
</feature>
<evidence type="ECO:0000256" key="1">
    <source>
        <dbReference type="SAM" id="MobiDB-lite"/>
    </source>
</evidence>
<sequence length="514" mass="57439">MTLNARSTPGQRLSHPTLFRQLAQPGSSTAYPAQDCAGLGLVMAAQRLDPDLWAHILGFLHRPLPAIKVPSDLHYLHQADLVSALRVSKVSRRSAQASPVLPHSSHRQVFHDAASRHLYREALVDNLELFFQGTINAPAHLNQGRRTKLENIRLVHTLHLVYTSWSLVAQPLYSRLLSGRDWDHVKPGPAYAQLQVSLELQAHFKGCEIFKTLSESGRVFPLLEAVVVGGRGGGHWEMIEEGPLPSSGYRRDIRHQLFYAKRFAWELAKNSPPKSWCQHIPCGPFTLNETCSESLELGTTFIFHWHDYCRPPTLVWGSANRYCFAKRGRPYAPNDPNIDVDGMLAFSFGGRVHSETATRIQEQSWPKLRTDKHTTLELFGLALPRATSSLAPTITSVTSPALAETDGQEPITTEIGPTQAPTPTDDLAPATGRGSDDQDSFNPQNEMAESPAAKVDREHFESCMIEFWSQLRDRKSRSFWKTRVDFGRFADTPVCEGCGYEATLYEPESGEPEL</sequence>
<organism evidence="2 3">
    <name type="scientific">Saitozyma podzolica</name>
    <dbReference type="NCBI Taxonomy" id="1890683"/>
    <lineage>
        <taxon>Eukaryota</taxon>
        <taxon>Fungi</taxon>
        <taxon>Dikarya</taxon>
        <taxon>Basidiomycota</taxon>
        <taxon>Agaricomycotina</taxon>
        <taxon>Tremellomycetes</taxon>
        <taxon>Tremellales</taxon>
        <taxon>Trimorphomycetaceae</taxon>
        <taxon>Saitozyma</taxon>
    </lineage>
</organism>
<gene>
    <name evidence="2" type="ORF">EHS25_009481</name>
</gene>
<proteinExistence type="predicted"/>
<comment type="caution">
    <text evidence="2">The sequence shown here is derived from an EMBL/GenBank/DDBJ whole genome shotgun (WGS) entry which is preliminary data.</text>
</comment>
<evidence type="ECO:0000313" key="3">
    <source>
        <dbReference type="Proteomes" id="UP000279259"/>
    </source>
</evidence>
<accession>A0A427YJB6</accession>
<dbReference type="AlphaFoldDB" id="A0A427YJB6"/>
<name>A0A427YJB6_9TREE</name>
<reference evidence="2 3" key="1">
    <citation type="submission" date="2018-11" db="EMBL/GenBank/DDBJ databases">
        <title>Genome sequence of Saitozyma podzolica DSM 27192.</title>
        <authorList>
            <person name="Aliyu H."/>
            <person name="Gorte O."/>
            <person name="Ochsenreither K."/>
        </authorList>
    </citation>
    <scope>NUCLEOTIDE SEQUENCE [LARGE SCALE GENOMIC DNA]</scope>
    <source>
        <strain evidence="2 3">DSM 27192</strain>
    </source>
</reference>